<dbReference type="Gene3D" id="3.40.50.720">
    <property type="entry name" value="NAD(P)-binding Rossmann-like Domain"/>
    <property type="match status" value="1"/>
</dbReference>
<dbReference type="SUPFAM" id="SSF56112">
    <property type="entry name" value="Protein kinase-like (PK-like)"/>
    <property type="match status" value="1"/>
</dbReference>
<feature type="domain" description="Protein kinase" evidence="1">
    <location>
        <begin position="1"/>
        <end position="164"/>
    </location>
</feature>
<evidence type="ECO:0000313" key="2">
    <source>
        <dbReference type="EMBL" id="GMG30365.1"/>
    </source>
</evidence>
<dbReference type="InterPro" id="IPR000719">
    <property type="entry name" value="Prot_kinase_dom"/>
</dbReference>
<dbReference type="GO" id="GO:0005524">
    <property type="term" value="F:ATP binding"/>
    <property type="evidence" value="ECO:0007669"/>
    <property type="project" value="InterPro"/>
</dbReference>
<dbReference type="InterPro" id="IPR052711">
    <property type="entry name" value="Zinc_ADH-like"/>
</dbReference>
<dbReference type="InterPro" id="IPR036291">
    <property type="entry name" value="NAD(P)-bd_dom_sf"/>
</dbReference>
<accession>A0AAN4YHM8</accession>
<comment type="caution">
    <text evidence="2">The sequence shown here is derived from an EMBL/GenBank/DDBJ whole genome shotgun (WGS) entry which is preliminary data.</text>
</comment>
<dbReference type="PROSITE" id="PS50011">
    <property type="entry name" value="PROTEIN_KINASE_DOM"/>
    <property type="match status" value="1"/>
</dbReference>
<dbReference type="SUPFAM" id="SSF51735">
    <property type="entry name" value="NAD(P)-binding Rossmann-fold domains"/>
    <property type="match status" value="1"/>
</dbReference>
<dbReference type="PANTHER" id="PTHR45033:SF2">
    <property type="entry name" value="ZINC-TYPE ALCOHOL DEHYDROGENASE-LIKE PROTEIN C1773.06C"/>
    <property type="match status" value="1"/>
</dbReference>
<dbReference type="Gene3D" id="1.10.510.10">
    <property type="entry name" value="Transferase(Phosphotransferase) domain 1"/>
    <property type="match status" value="1"/>
</dbReference>
<organism evidence="2 3">
    <name type="scientific">Aspergillus oryzae</name>
    <name type="common">Yellow koji mold</name>
    <dbReference type="NCBI Taxonomy" id="5062"/>
    <lineage>
        <taxon>Eukaryota</taxon>
        <taxon>Fungi</taxon>
        <taxon>Dikarya</taxon>
        <taxon>Ascomycota</taxon>
        <taxon>Pezizomycotina</taxon>
        <taxon>Eurotiomycetes</taxon>
        <taxon>Eurotiomycetidae</taxon>
        <taxon>Eurotiales</taxon>
        <taxon>Aspergillaceae</taxon>
        <taxon>Aspergillus</taxon>
        <taxon>Aspergillus subgen. Circumdati</taxon>
    </lineage>
</organism>
<dbReference type="GO" id="GO:0004672">
    <property type="term" value="F:protein kinase activity"/>
    <property type="evidence" value="ECO:0007669"/>
    <property type="project" value="InterPro"/>
</dbReference>
<dbReference type="AlphaFoldDB" id="A0AAN4YHM8"/>
<gene>
    <name evidence="2" type="ORF">Aory04_000644700</name>
</gene>
<dbReference type="Proteomes" id="UP001165205">
    <property type="component" value="Unassembled WGS sequence"/>
</dbReference>
<dbReference type="EMBL" id="BSYA01000069">
    <property type="protein sequence ID" value="GMG30365.1"/>
    <property type="molecule type" value="Genomic_DNA"/>
</dbReference>
<evidence type="ECO:0000313" key="3">
    <source>
        <dbReference type="Proteomes" id="UP001165205"/>
    </source>
</evidence>
<dbReference type="PANTHER" id="PTHR45033">
    <property type="match status" value="1"/>
</dbReference>
<sequence length="950" mass="105970">MEITDFDLSVVKKPEGHLAVKGFVTRTTDQQSWIPGPYQAPEVCVNDGADFRSNIWSFGCILVRLLSSKLDGARGLMWLDELRCKDVDKVSAYEHDYFYRGDPPNLNPHIKEWINDLPRRTDGYNEEFLSCCRDFLLSTLKVDKYERSSAESVARQLQQLTKLLMPRPGPLFDPEVYPNDSVYDESSRNLLHTSGISGQVVTEDPTFCGYTPGPQPVTGSKSASECCPHNPKLKAHVAQPADRWDWVEKLQTFGYNAQEINDILLERARDAPWIYFEPEKFYIPLMSTTHHIRRCCHFLGERRQQGSTSDSMDTLQTGIDLAVDSYETVKAVEELCGICGISPKTRITTDWLGSASFTEGNTAMAVTYSLPTDKCHETRASTIIGRISGALKSFQDAASLLQLRGLCCDSFTVIRHGGWRSELDGVAAGEVVSLGFHLVANLAQALEQSMGKNTSSPRQILSASSAILRLICPEFEVAHGRSDMGASLHLGALAVQFLCLGFMSYVQAHIGPLEPFFLDTPTSRVVLLGLDEDNKYPKLVAKLVDITCLGDMTRGPVWMFFRHRNSEGNQDFKRPCEPPSERCDIMGQMCDILDTWGPVQVSYCTGVARRVLLRTTVAHLLHTFFNSPDEHIDEFERQLRESSRSVQAIHSWIKGLPQKSGQQILGIIRTILNTLKPTGLDPTGKYLCVAWPFDGDTTRCLKVPLGGRNSWVKILEDSHDTATFAYITMECLEAKHVQCKAAREARHEDICLLETTVTRAVRDRPDPWSLKHEEVYFFAKLDSSFWVKQTDQFTMKQWQVKLARGADFLQPTNITTAQLGEYRGPSRFHAASLNCRDIMIVSMTSSLTGAPMCGSHSMECTLQRPHKMLPGDTVPIQSTGGINIFALQFANMGGTQVIATTGNAEKAAKLKAEGADHVITYKEDPRYGGTAKEVSDRGPWADFVTEIGGR</sequence>
<reference evidence="2" key="1">
    <citation type="submission" date="2023-04" db="EMBL/GenBank/DDBJ databases">
        <title>Aspergillus oryzae NBRC 4228.</title>
        <authorList>
            <person name="Ichikawa N."/>
            <person name="Sato H."/>
            <person name="Tonouchi N."/>
        </authorList>
    </citation>
    <scope>NUCLEOTIDE SEQUENCE</scope>
    <source>
        <strain evidence="2">NBRC 4228</strain>
    </source>
</reference>
<proteinExistence type="predicted"/>
<protein>
    <submittedName>
        <fullName evidence="2">Unnamed protein product</fullName>
    </submittedName>
</protein>
<name>A0AAN4YHM8_ASPOZ</name>
<dbReference type="InterPro" id="IPR011009">
    <property type="entry name" value="Kinase-like_dom_sf"/>
</dbReference>
<evidence type="ECO:0000259" key="1">
    <source>
        <dbReference type="PROSITE" id="PS50011"/>
    </source>
</evidence>